<reference evidence="1" key="1">
    <citation type="submission" date="2019-09" db="EMBL/GenBank/DDBJ databases">
        <authorList>
            <person name="Rodrigo-Torres L."/>
            <person name="Arahal R. D."/>
            <person name="Lucena T."/>
        </authorList>
    </citation>
    <scope>NUCLEOTIDE SEQUENCE</scope>
    <source>
        <strain evidence="1">ISS653</strain>
    </source>
</reference>
<organism evidence="1 2">
    <name type="scientific">Mesonia oceanica</name>
    <dbReference type="NCBI Taxonomy" id="2687242"/>
    <lineage>
        <taxon>Bacteria</taxon>
        <taxon>Pseudomonadati</taxon>
        <taxon>Bacteroidota</taxon>
        <taxon>Flavobacteriia</taxon>
        <taxon>Flavobacteriales</taxon>
        <taxon>Flavobacteriaceae</taxon>
        <taxon>Mesonia</taxon>
    </lineage>
</organism>
<gene>
    <name evidence="1" type="ORF">FVB9532_02213</name>
</gene>
<name>A0AC61Y8X0_9FLAO</name>
<dbReference type="EMBL" id="CABVMM010000008">
    <property type="protein sequence ID" value="VVV00937.1"/>
    <property type="molecule type" value="Genomic_DNA"/>
</dbReference>
<sequence>MKVSDEIIAKLSKLKIDNSISSYPHIKNIIKNQRIPVVFNEIRPFKIIRYRSHNETNKNEFFKSSEELSYRTDILNINKLGRANESGQGLFYCNDNKNQNTGITEIVSVFRGNKESEDEVLTIGTWDVKENLRLAIILPSNETIGINKEFDEMKEHFNQFDKSPEFEDLKNLLEYLANEYTLDIEKHNSNYKISCAYSMYIKERFPELDGIMYASVKSEYQGVNIVLWPEVVDEKLEFVGARKSVFKKVKHKTFVEEQIKESIGYNLENDEINWE</sequence>
<dbReference type="Proteomes" id="UP000356253">
    <property type="component" value="Unassembled WGS sequence"/>
</dbReference>
<keyword evidence="2" id="KW-1185">Reference proteome</keyword>
<accession>A0AC61Y8X0</accession>
<proteinExistence type="predicted"/>
<evidence type="ECO:0000313" key="1">
    <source>
        <dbReference type="EMBL" id="VVV00937.1"/>
    </source>
</evidence>
<protein>
    <submittedName>
        <fullName evidence="1">Uncharacterized protein</fullName>
    </submittedName>
</protein>
<evidence type="ECO:0000313" key="2">
    <source>
        <dbReference type="Proteomes" id="UP000356253"/>
    </source>
</evidence>
<comment type="caution">
    <text evidence="1">The sequence shown here is derived from an EMBL/GenBank/DDBJ whole genome shotgun (WGS) entry which is preliminary data.</text>
</comment>